<dbReference type="Proteomes" id="UP000000768">
    <property type="component" value="Chromosome 3"/>
</dbReference>
<reference evidence="7" key="2">
    <citation type="journal article" date="2018" name="Plant J.">
        <title>The Sorghum bicolor reference genome: improved assembly, gene annotations, a transcriptome atlas, and signatures of genome organization.</title>
        <authorList>
            <person name="McCormick R.F."/>
            <person name="Truong S.K."/>
            <person name="Sreedasyam A."/>
            <person name="Jenkins J."/>
            <person name="Shu S."/>
            <person name="Sims D."/>
            <person name="Kennedy M."/>
            <person name="Amirebrahimi M."/>
            <person name="Weers B.D."/>
            <person name="McKinley B."/>
            <person name="Mattison A."/>
            <person name="Morishige D.T."/>
            <person name="Grimwood J."/>
            <person name="Schmutz J."/>
            <person name="Mullet J.E."/>
        </authorList>
    </citation>
    <scope>NUCLEOTIDE SEQUENCE [LARGE SCALE GENOMIC DNA]</scope>
    <source>
        <strain evidence="7">cv. BTx623</strain>
    </source>
</reference>
<dbReference type="SMART" id="SM00744">
    <property type="entry name" value="RINGv"/>
    <property type="match status" value="1"/>
</dbReference>
<evidence type="ECO:0000259" key="5">
    <source>
        <dbReference type="PROSITE" id="PS51292"/>
    </source>
</evidence>
<evidence type="ECO:0000256" key="2">
    <source>
        <dbReference type="ARBA" id="ARBA00022771"/>
    </source>
</evidence>
<name>A0A1W0W0G7_SORBI</name>
<dbReference type="Gene3D" id="3.30.40.10">
    <property type="entry name" value="Zinc/RING finger domain, C3HC4 (zinc finger)"/>
    <property type="match status" value="1"/>
</dbReference>
<evidence type="ECO:0000313" key="7">
    <source>
        <dbReference type="Proteomes" id="UP000000768"/>
    </source>
</evidence>
<dbReference type="STRING" id="4558.A0A1W0W0G7"/>
<gene>
    <name evidence="6" type="ORF">SORBI_3003G357232</name>
</gene>
<feature type="compositionally biased region" description="Polar residues" evidence="4">
    <location>
        <begin position="1"/>
        <end position="11"/>
    </location>
</feature>
<dbReference type="PANTHER" id="PTHR46214">
    <property type="entry name" value="ZINC FINGER, RING-CH-TYPE"/>
    <property type="match status" value="1"/>
</dbReference>
<keyword evidence="3" id="KW-0862">Zinc</keyword>
<evidence type="ECO:0000313" key="6">
    <source>
        <dbReference type="EMBL" id="OQU87861.1"/>
    </source>
</evidence>
<keyword evidence="7" id="KW-1185">Reference proteome</keyword>
<feature type="domain" description="RING-CH-type" evidence="5">
    <location>
        <begin position="122"/>
        <end position="188"/>
    </location>
</feature>
<keyword evidence="1" id="KW-0479">Metal-binding</keyword>
<dbReference type="InterPro" id="IPR013083">
    <property type="entry name" value="Znf_RING/FYVE/PHD"/>
</dbReference>
<dbReference type="PROSITE" id="PS51292">
    <property type="entry name" value="ZF_RING_CH"/>
    <property type="match status" value="1"/>
</dbReference>
<dbReference type="Gramene" id="OQU87861">
    <property type="protein sequence ID" value="OQU87861"/>
    <property type="gene ID" value="SORBI_3003G357232"/>
</dbReference>
<dbReference type="GO" id="GO:0008270">
    <property type="term" value="F:zinc ion binding"/>
    <property type="evidence" value="ECO:0007669"/>
    <property type="project" value="UniProtKB-KW"/>
</dbReference>
<dbReference type="PANTHER" id="PTHR46214:SF4">
    <property type="entry name" value="OS05G0452800 PROTEIN"/>
    <property type="match status" value="1"/>
</dbReference>
<accession>A0A1W0W0G7</accession>
<keyword evidence="2" id="KW-0863">Zinc-finger</keyword>
<feature type="region of interest" description="Disordered" evidence="4">
    <location>
        <begin position="478"/>
        <end position="535"/>
    </location>
</feature>
<dbReference type="EMBL" id="CM000762">
    <property type="protein sequence ID" value="OQU87861.1"/>
    <property type="molecule type" value="Genomic_DNA"/>
</dbReference>
<evidence type="ECO:0000256" key="4">
    <source>
        <dbReference type="SAM" id="MobiDB-lite"/>
    </source>
</evidence>
<evidence type="ECO:0000256" key="1">
    <source>
        <dbReference type="ARBA" id="ARBA00022723"/>
    </source>
</evidence>
<dbReference type="Pfam" id="PF12906">
    <property type="entry name" value="RINGv"/>
    <property type="match status" value="1"/>
</dbReference>
<reference evidence="6 7" key="1">
    <citation type="journal article" date="2009" name="Nature">
        <title>The Sorghum bicolor genome and the diversification of grasses.</title>
        <authorList>
            <person name="Paterson A.H."/>
            <person name="Bowers J.E."/>
            <person name="Bruggmann R."/>
            <person name="Dubchak I."/>
            <person name="Grimwood J."/>
            <person name="Gundlach H."/>
            <person name="Haberer G."/>
            <person name="Hellsten U."/>
            <person name="Mitros T."/>
            <person name="Poliakov A."/>
            <person name="Schmutz J."/>
            <person name="Spannagl M."/>
            <person name="Tang H."/>
            <person name="Wang X."/>
            <person name="Wicker T."/>
            <person name="Bharti A.K."/>
            <person name="Chapman J."/>
            <person name="Feltus F.A."/>
            <person name="Gowik U."/>
            <person name="Grigoriev I.V."/>
            <person name="Lyons E."/>
            <person name="Maher C.A."/>
            <person name="Martis M."/>
            <person name="Narechania A."/>
            <person name="Otillar R.P."/>
            <person name="Penning B.W."/>
            <person name="Salamov A.A."/>
            <person name="Wang Y."/>
            <person name="Zhang L."/>
            <person name="Carpita N.C."/>
            <person name="Freeling M."/>
            <person name="Gingle A.R."/>
            <person name="Hash C.T."/>
            <person name="Keller B."/>
            <person name="Klein P."/>
            <person name="Kresovich S."/>
            <person name="McCann M.C."/>
            <person name="Ming R."/>
            <person name="Peterson D.G."/>
            <person name="Mehboob-ur-Rahman"/>
            <person name="Ware D."/>
            <person name="Westhoff P."/>
            <person name="Mayer K.F."/>
            <person name="Messing J."/>
            <person name="Rokhsar D.S."/>
        </authorList>
    </citation>
    <scope>NUCLEOTIDE SEQUENCE [LARGE SCALE GENOMIC DNA]</scope>
    <source>
        <strain evidence="7">cv. BTx623</strain>
    </source>
</reference>
<proteinExistence type="predicted"/>
<feature type="region of interest" description="Disordered" evidence="4">
    <location>
        <begin position="1"/>
        <end position="55"/>
    </location>
</feature>
<dbReference type="eggNOG" id="KOG1609">
    <property type="taxonomic scope" value="Eukaryota"/>
</dbReference>
<organism evidence="6 7">
    <name type="scientific">Sorghum bicolor</name>
    <name type="common">Sorghum</name>
    <name type="synonym">Sorghum vulgare</name>
    <dbReference type="NCBI Taxonomy" id="4558"/>
    <lineage>
        <taxon>Eukaryota</taxon>
        <taxon>Viridiplantae</taxon>
        <taxon>Streptophyta</taxon>
        <taxon>Embryophyta</taxon>
        <taxon>Tracheophyta</taxon>
        <taxon>Spermatophyta</taxon>
        <taxon>Magnoliopsida</taxon>
        <taxon>Liliopsida</taxon>
        <taxon>Poales</taxon>
        <taxon>Poaceae</taxon>
        <taxon>PACMAD clade</taxon>
        <taxon>Panicoideae</taxon>
        <taxon>Andropogonodae</taxon>
        <taxon>Andropogoneae</taxon>
        <taxon>Sorghinae</taxon>
        <taxon>Sorghum</taxon>
    </lineage>
</organism>
<dbReference type="InterPro" id="IPR011016">
    <property type="entry name" value="Znf_RING-CH"/>
</dbReference>
<dbReference type="AlphaFoldDB" id="A0A1W0W0G7"/>
<sequence length="556" mass="58937">MVNDGEQSAIATATAVEPGVVERGRVSGGGRRLAGESSGEEEGSQRFSDAEDRSWHSHSRQGSALEVCISASASISCDADAASAGGVDTAAERARKSCVSECSLDDDVVDLEAGLAEITKASPDKGERNCRICHLGLDSAAAESGAGIVLGCSCKADLSRAHKQCAETWFKIRGNNTFALRKENDEQRQSMPLYRPLVSPMARINVDLPSHIARGLFFALRRVGGVRRGPIRHHGHHGQRRSVFERLGPRLRRTAAHGHGHGPYGRIFDSAVRDVRADVHRRRWSPIRRGRIASPQDRPLQSQPPSPRLGADGAGPSNTAPPAVEVAAPPIVEAPMPLAEAVEMMPAAAPTPSYMPMEPMSPVPAPSRYWCDFCKEYTSIPHTLMPTPTPPTPMAPGNGVPPLDPWFLNTQAAPALDAVKVEDEVDVVAAPGVGNLFNLGDIFNTAARTGISPYFFLDRAGPSAPPPPATRAEAAARMAAQALPAAPPTPTEGTTTTTPSIRRLLGRSVAAVDRRPGIRRGSRNPATHGLPSAATLNELVNGSGFYSPDEGESSSN</sequence>
<dbReference type="SUPFAM" id="SSF57850">
    <property type="entry name" value="RING/U-box"/>
    <property type="match status" value="1"/>
</dbReference>
<dbReference type="InParanoid" id="A0A1W0W0G7"/>
<protein>
    <recommendedName>
        <fullName evidence="5">RING-CH-type domain-containing protein</fullName>
    </recommendedName>
</protein>
<feature type="region of interest" description="Disordered" evidence="4">
    <location>
        <begin position="286"/>
        <end position="323"/>
    </location>
</feature>
<evidence type="ECO:0000256" key="3">
    <source>
        <dbReference type="ARBA" id="ARBA00022833"/>
    </source>
</evidence>